<feature type="transmembrane region" description="Helical" evidence="1">
    <location>
        <begin position="170"/>
        <end position="189"/>
    </location>
</feature>
<dbReference type="AlphaFoldDB" id="A0A9E2BIJ7"/>
<evidence type="ECO:0000256" key="1">
    <source>
        <dbReference type="SAM" id="Phobius"/>
    </source>
</evidence>
<evidence type="ECO:0000313" key="4">
    <source>
        <dbReference type="Proteomes" id="UP000811545"/>
    </source>
</evidence>
<keyword evidence="1" id="KW-1133">Transmembrane helix</keyword>
<dbReference type="PANTHER" id="PTHR35342:SF5">
    <property type="entry name" value="TRICARBOXYLIC TRANSPORT PROTEIN"/>
    <property type="match status" value="1"/>
</dbReference>
<feature type="transmembrane region" description="Helical" evidence="1">
    <location>
        <begin position="91"/>
        <end position="124"/>
    </location>
</feature>
<feature type="transmembrane region" description="Helical" evidence="1">
    <location>
        <begin position="57"/>
        <end position="79"/>
    </location>
</feature>
<name>A0A9E2BIJ7_PSYF1</name>
<dbReference type="Proteomes" id="UP000811545">
    <property type="component" value="Unassembled WGS sequence"/>
</dbReference>
<feature type="domain" description="DUF112" evidence="2">
    <location>
        <begin position="2"/>
        <end position="137"/>
    </location>
</feature>
<dbReference type="Pfam" id="PF01970">
    <property type="entry name" value="TctA"/>
    <property type="match status" value="1"/>
</dbReference>
<comment type="caution">
    <text evidence="3">The sequence shown here is derived from an EMBL/GenBank/DDBJ whole genome shotgun (WGS) entry which is preliminary data.</text>
</comment>
<feature type="transmembrane region" description="Helical" evidence="1">
    <location>
        <begin position="12"/>
        <end position="37"/>
    </location>
</feature>
<accession>A0A9E2BIJ7</accession>
<protein>
    <recommendedName>
        <fullName evidence="2">DUF112 domain-containing protein</fullName>
    </recommendedName>
</protein>
<evidence type="ECO:0000313" key="3">
    <source>
        <dbReference type="EMBL" id="MBT9146207.1"/>
    </source>
</evidence>
<sequence>MPESANNATVGGALVPMLTLGIPGDPMTAVLIGALIMQGLRPGPLLFTQQMPFVSSIFISLFLTVIFMLVIGLAGARLFSRLITIPKSYLIPAILLFCLIGSFAINNSMFDVGLLIVSGIIGFLMKKLDLPIQPVVLGLILGPIFEENLRRSMIISGGDWSTFLTRPISLILLVIVVLIIFSPAIMSFIKPIYLRLAKCLKI</sequence>
<proteinExistence type="predicted"/>
<evidence type="ECO:0000259" key="2">
    <source>
        <dbReference type="Pfam" id="PF01970"/>
    </source>
</evidence>
<gene>
    <name evidence="3" type="ORF">DDT42_02089</name>
</gene>
<dbReference type="InterPro" id="IPR002823">
    <property type="entry name" value="DUF112_TM"/>
</dbReference>
<dbReference type="EMBL" id="QLTW01000380">
    <property type="protein sequence ID" value="MBT9146207.1"/>
    <property type="molecule type" value="Genomic_DNA"/>
</dbReference>
<keyword evidence="1" id="KW-0472">Membrane</keyword>
<keyword evidence="1" id="KW-0812">Transmembrane</keyword>
<organism evidence="3 4">
    <name type="scientific">Psychracetigena formicireducens</name>
    <dbReference type="NCBI Taxonomy" id="2986056"/>
    <lineage>
        <taxon>Bacteria</taxon>
        <taxon>Bacillati</taxon>
        <taxon>Candidatus Lithacetigenota</taxon>
        <taxon>Candidatus Psychracetigena</taxon>
    </lineage>
</organism>
<reference evidence="3 4" key="1">
    <citation type="journal article" date="2021" name="bioRxiv">
        <title>Unique metabolic strategies in Hadean analogues reveal hints for primordial physiology.</title>
        <authorList>
            <person name="Nobu M.K."/>
            <person name="Nakai R."/>
            <person name="Tamazawa S."/>
            <person name="Mori H."/>
            <person name="Toyoda A."/>
            <person name="Ijiri A."/>
            <person name="Suzuki S."/>
            <person name="Kurokawa K."/>
            <person name="Kamagata Y."/>
            <person name="Tamaki H."/>
        </authorList>
    </citation>
    <scope>NUCLEOTIDE SEQUENCE [LARGE SCALE GENOMIC DNA]</scope>
    <source>
        <strain evidence="3">BS525</strain>
    </source>
</reference>
<dbReference type="PANTHER" id="PTHR35342">
    <property type="entry name" value="TRICARBOXYLIC TRANSPORT PROTEIN"/>
    <property type="match status" value="1"/>
</dbReference>